<sequence>MSIGLLCCAAFCLLWAGLVNAGVTQSPKSQILVTGQNVTLKCAQNMNHNRMYWYRQDPGLGLRLIYYSVGIKVIDKGEVSDGYSVSRSEVGSFPLTLDSATPSQTSVYFCASSDAQRCTAASSLHRKSGQALLPR</sequence>
<dbReference type="PANTHER" id="PTHR23268:SF19">
    <property type="entry name" value="T CELL RECEPTOR BETA VARIABLE 6-2-RELATED"/>
    <property type="match status" value="1"/>
</dbReference>
<dbReference type="PANTHER" id="PTHR23268">
    <property type="entry name" value="T-CELL RECEPTOR BETA CHAIN"/>
    <property type="match status" value="1"/>
</dbReference>
<keyword evidence="3" id="KW-1015">Disulfide bond</keyword>
<feature type="domain" description="Ig-like" evidence="9">
    <location>
        <begin position="21"/>
        <end position="121"/>
    </location>
</feature>
<name>H0XTA8_OTOGA</name>
<dbReference type="SMART" id="SM00406">
    <property type="entry name" value="IGv"/>
    <property type="match status" value="1"/>
</dbReference>
<keyword evidence="11" id="KW-1185">Reference proteome</keyword>
<dbReference type="SUPFAM" id="SSF48726">
    <property type="entry name" value="Immunoglobulin"/>
    <property type="match status" value="1"/>
</dbReference>
<dbReference type="OMA" id="RCAQDMN"/>
<dbReference type="Ensembl" id="ENSOGAT00000033030.1">
    <property type="protein sequence ID" value="ENSOGAP00000019350.1"/>
    <property type="gene ID" value="ENSOGAG00000027688.1"/>
</dbReference>
<keyword evidence="2" id="KW-0391">Immunity</keyword>
<dbReference type="InParanoid" id="H0XTA8"/>
<dbReference type="HOGENOM" id="CLU_077975_9_2_1"/>
<dbReference type="Proteomes" id="UP000005225">
    <property type="component" value="Unassembled WGS sequence"/>
</dbReference>
<evidence type="ECO:0000313" key="10">
    <source>
        <dbReference type="Ensembl" id="ENSOGAP00000019350.1"/>
    </source>
</evidence>
<dbReference type="GO" id="GO:0002376">
    <property type="term" value="P:immune system process"/>
    <property type="evidence" value="ECO:0007669"/>
    <property type="project" value="UniProtKB-KW"/>
</dbReference>
<keyword evidence="5" id="KW-0393">Immunoglobulin domain</keyword>
<dbReference type="STRING" id="30611.ENSOGAP00000019350"/>
<accession>H0XTA8</accession>
<dbReference type="Pfam" id="PF07686">
    <property type="entry name" value="V-set"/>
    <property type="match status" value="1"/>
</dbReference>
<dbReference type="GO" id="GO:0007166">
    <property type="term" value="P:cell surface receptor signaling pathway"/>
    <property type="evidence" value="ECO:0007669"/>
    <property type="project" value="TreeGrafter"/>
</dbReference>
<dbReference type="PROSITE" id="PS50835">
    <property type="entry name" value="IG_LIKE"/>
    <property type="match status" value="1"/>
</dbReference>
<feature type="signal peptide" evidence="8">
    <location>
        <begin position="1"/>
        <end position="21"/>
    </location>
</feature>
<evidence type="ECO:0000256" key="5">
    <source>
        <dbReference type="ARBA" id="ARBA00023319"/>
    </source>
</evidence>
<feature type="chain" id="PRO_5003546371" evidence="8">
    <location>
        <begin position="22"/>
        <end position="135"/>
    </location>
</feature>
<evidence type="ECO:0000256" key="4">
    <source>
        <dbReference type="ARBA" id="ARBA00023170"/>
    </source>
</evidence>
<dbReference type="InterPro" id="IPR007110">
    <property type="entry name" value="Ig-like_dom"/>
</dbReference>
<evidence type="ECO:0000256" key="3">
    <source>
        <dbReference type="ARBA" id="ARBA00023157"/>
    </source>
</evidence>
<reference evidence="11" key="1">
    <citation type="submission" date="2011-03" db="EMBL/GenBank/DDBJ databases">
        <title>Version 3 of the genome sequence of Otolemur garnettii (Bushbaby).</title>
        <authorList>
            <consortium name="The Broad Institute Genome Sequencing Platform"/>
            <person name="Di Palma F."/>
            <person name="Johnson J."/>
            <person name="Lander E.S."/>
            <person name="Lindblad-Toh K."/>
            <person name="Jaffe D.B."/>
            <person name="Gnerre S."/>
            <person name="MacCallum I."/>
            <person name="Przybylski D."/>
            <person name="Ribeiro F.J."/>
            <person name="Burton J.N."/>
            <person name="Walker B.J."/>
            <person name="Sharpe T."/>
            <person name="Hall G."/>
        </authorList>
    </citation>
    <scope>NUCLEOTIDE SEQUENCE [LARGE SCALE GENOMIC DNA]</scope>
</reference>
<keyword evidence="1 8" id="KW-0732">Signal</keyword>
<dbReference type="FunCoup" id="H0XTA8">
    <property type="interactions" value="588"/>
</dbReference>
<evidence type="ECO:0000259" key="9">
    <source>
        <dbReference type="PROSITE" id="PS50835"/>
    </source>
</evidence>
<dbReference type="Gene3D" id="2.60.40.10">
    <property type="entry name" value="Immunoglobulins"/>
    <property type="match status" value="1"/>
</dbReference>
<evidence type="ECO:0000256" key="2">
    <source>
        <dbReference type="ARBA" id="ARBA00022859"/>
    </source>
</evidence>
<dbReference type="AlphaFoldDB" id="H0XTA8"/>
<evidence type="ECO:0000256" key="7">
    <source>
        <dbReference type="ARBA" id="ARBA00043266"/>
    </source>
</evidence>
<protein>
    <submittedName>
        <fullName evidence="10">T cell receptor beta variable 6-4</fullName>
    </submittedName>
</protein>
<dbReference type="eggNOG" id="ENOG502SWGN">
    <property type="taxonomic scope" value="Eukaryota"/>
</dbReference>
<dbReference type="InterPro" id="IPR036179">
    <property type="entry name" value="Ig-like_dom_sf"/>
</dbReference>
<keyword evidence="4" id="KW-0675">Receptor</keyword>
<dbReference type="SMART" id="SM00409">
    <property type="entry name" value="IG"/>
    <property type="match status" value="1"/>
</dbReference>
<keyword evidence="7" id="KW-1064">Adaptive immunity</keyword>
<dbReference type="InterPro" id="IPR013106">
    <property type="entry name" value="Ig_V-set"/>
</dbReference>
<proteinExistence type="predicted"/>
<dbReference type="EMBL" id="AAQR03083282">
    <property type="status" value="NOT_ANNOTATED_CDS"/>
    <property type="molecule type" value="Genomic_DNA"/>
</dbReference>
<dbReference type="InterPro" id="IPR003599">
    <property type="entry name" value="Ig_sub"/>
</dbReference>
<evidence type="ECO:0000256" key="6">
    <source>
        <dbReference type="ARBA" id="ARBA00038651"/>
    </source>
</evidence>
<dbReference type="GO" id="GO:0042101">
    <property type="term" value="C:T cell receptor complex"/>
    <property type="evidence" value="ECO:0007669"/>
    <property type="project" value="UniProtKB-KW"/>
</dbReference>
<evidence type="ECO:0000256" key="1">
    <source>
        <dbReference type="ARBA" id="ARBA00022729"/>
    </source>
</evidence>
<reference evidence="10" key="3">
    <citation type="submission" date="2025-09" db="UniProtKB">
        <authorList>
            <consortium name="Ensembl"/>
        </authorList>
    </citation>
    <scope>IDENTIFICATION</scope>
</reference>
<reference evidence="10" key="2">
    <citation type="submission" date="2025-08" db="UniProtKB">
        <authorList>
            <consortium name="Ensembl"/>
        </authorList>
    </citation>
    <scope>IDENTIFICATION</scope>
</reference>
<dbReference type="InterPro" id="IPR013783">
    <property type="entry name" value="Ig-like_fold"/>
</dbReference>
<evidence type="ECO:0000256" key="8">
    <source>
        <dbReference type="SAM" id="SignalP"/>
    </source>
</evidence>
<dbReference type="GeneTree" id="ENSGT00940000154542"/>
<comment type="subunit">
    <text evidence="6">Alpha-beta TR is a heterodimer composed of an alpha and beta chain; disulfide-linked. The alpha-beta TR is associated with the transmembrane signaling CD3 coreceptor proteins to form the TR-CD3 (TcR or TCR). The assembly of alpha-beta TR heterodimers with CD3 occurs in the endoplasmic reticulum where a single alpha-beta TR heterodimer associates with one CD3D-CD3E heterodimer, one CD3G-CD3E heterodimer and one CD247 homodimer forming a stable octameric structure. CD3D-CD3E and CD3G-CD3E heterodimers preferentially associate with TR alpha and TR beta chains, respectively. The association of the CD247 homodimer is the last step of TcR assembly in the endoplasmic reticulum and is required for transport to the cell surface.</text>
</comment>
<organism evidence="10 11">
    <name type="scientific">Otolemur garnettii</name>
    <name type="common">Small-eared galago</name>
    <name type="synonym">Garnett's greater bushbaby</name>
    <dbReference type="NCBI Taxonomy" id="30611"/>
    <lineage>
        <taxon>Eukaryota</taxon>
        <taxon>Metazoa</taxon>
        <taxon>Chordata</taxon>
        <taxon>Craniata</taxon>
        <taxon>Vertebrata</taxon>
        <taxon>Euteleostomi</taxon>
        <taxon>Mammalia</taxon>
        <taxon>Eutheria</taxon>
        <taxon>Euarchontoglires</taxon>
        <taxon>Primates</taxon>
        <taxon>Strepsirrhini</taxon>
        <taxon>Lorisiformes</taxon>
        <taxon>Galagidae</taxon>
        <taxon>Otolemur</taxon>
    </lineage>
</organism>
<keyword evidence="7" id="KW-1279">T cell receptor</keyword>
<dbReference type="InterPro" id="IPR050413">
    <property type="entry name" value="TCR_beta_variable"/>
</dbReference>
<evidence type="ECO:0000313" key="11">
    <source>
        <dbReference type="Proteomes" id="UP000005225"/>
    </source>
</evidence>